<name>A0A3M7S442_BRAPC</name>
<evidence type="ECO:0000313" key="1">
    <source>
        <dbReference type="EMBL" id="RNA30368.1"/>
    </source>
</evidence>
<gene>
    <name evidence="1" type="ORF">BpHYR1_047331</name>
</gene>
<organism evidence="1 2">
    <name type="scientific">Brachionus plicatilis</name>
    <name type="common">Marine rotifer</name>
    <name type="synonym">Brachionus muelleri</name>
    <dbReference type="NCBI Taxonomy" id="10195"/>
    <lineage>
        <taxon>Eukaryota</taxon>
        <taxon>Metazoa</taxon>
        <taxon>Spiralia</taxon>
        <taxon>Gnathifera</taxon>
        <taxon>Rotifera</taxon>
        <taxon>Eurotatoria</taxon>
        <taxon>Monogononta</taxon>
        <taxon>Pseudotrocha</taxon>
        <taxon>Ploima</taxon>
        <taxon>Brachionidae</taxon>
        <taxon>Brachionus</taxon>
    </lineage>
</organism>
<accession>A0A3M7S442</accession>
<reference evidence="1 2" key="1">
    <citation type="journal article" date="2018" name="Sci. Rep.">
        <title>Genomic signatures of local adaptation to the degree of environmental predictability in rotifers.</title>
        <authorList>
            <person name="Franch-Gras L."/>
            <person name="Hahn C."/>
            <person name="Garcia-Roger E.M."/>
            <person name="Carmona M.J."/>
            <person name="Serra M."/>
            <person name="Gomez A."/>
        </authorList>
    </citation>
    <scope>NUCLEOTIDE SEQUENCE [LARGE SCALE GENOMIC DNA]</scope>
    <source>
        <strain evidence="1">HYR1</strain>
    </source>
</reference>
<dbReference type="Proteomes" id="UP000276133">
    <property type="component" value="Unassembled WGS sequence"/>
</dbReference>
<sequence>MKWVIEIISFLVSLIMEKLENLFKTIENKQQTEDIDSCDEEIANFFATKNNPDIPILNKRPCLDLKKMRNNSLDLKSIKKKRKTKPKYFSLIVSKCSKKSKINKIFLQRNFLDKLLILTEYHHIPYKLKLSVLLVDLVAVALKTKSRHYSHI</sequence>
<dbReference type="EMBL" id="REGN01002093">
    <property type="protein sequence ID" value="RNA30368.1"/>
    <property type="molecule type" value="Genomic_DNA"/>
</dbReference>
<proteinExistence type="predicted"/>
<evidence type="ECO:0000313" key="2">
    <source>
        <dbReference type="Proteomes" id="UP000276133"/>
    </source>
</evidence>
<protein>
    <submittedName>
        <fullName evidence="1">Uncharacterized protein</fullName>
    </submittedName>
</protein>
<comment type="caution">
    <text evidence="1">The sequence shown here is derived from an EMBL/GenBank/DDBJ whole genome shotgun (WGS) entry which is preliminary data.</text>
</comment>
<keyword evidence="2" id="KW-1185">Reference proteome</keyword>
<dbReference type="AlphaFoldDB" id="A0A3M7S442"/>